<dbReference type="NCBIfam" id="TIGR01459">
    <property type="entry name" value="HAD-SF-IIA-hyp4"/>
    <property type="match status" value="1"/>
</dbReference>
<dbReference type="STRING" id="83401.SAMN05421742_10221"/>
<gene>
    <name evidence="1" type="ORF">SAMN05421742_10221</name>
</gene>
<dbReference type="GO" id="GO:0016791">
    <property type="term" value="F:phosphatase activity"/>
    <property type="evidence" value="ECO:0007669"/>
    <property type="project" value="TreeGrafter"/>
</dbReference>
<sequence>MSRGSATLPVCPGIGGLLDGFDGLILDLWGVIHDGHNAYPDAAATLKAVQRSGRRAVMLSNAPRRAGELVRQLADFGIPEDLYHAVLSSGEAVYRELSAPTDAAFKALGRRLYHLGPPRDRNLFEDLEGYQEAPLETADFILNTGPWSFDETVADYEERLQAGAARRLPMVCANPDQVVIRAGRPVVCAGALARRYQELDGQVIYRGKPDPAIYAQCLDLLGLPAERVAVVGDAFETDVKGAQAAGLAAIWCTGGIHAAELGISHGTSPDPAKALALAERFDLWPLAAIPAFRW</sequence>
<proteinExistence type="predicted"/>
<dbReference type="PANTHER" id="PTHR19288:SF90">
    <property type="entry name" value="OS08G0542600 PROTEIN"/>
    <property type="match status" value="1"/>
</dbReference>
<reference evidence="2" key="1">
    <citation type="submission" date="2016-10" db="EMBL/GenBank/DDBJ databases">
        <authorList>
            <person name="Varghese N."/>
            <person name="Submissions S."/>
        </authorList>
    </citation>
    <scope>NUCLEOTIDE SEQUENCE [LARGE SCALE GENOMIC DNA]</scope>
    <source>
        <strain evidence="2">930I</strain>
    </source>
</reference>
<dbReference type="InterPro" id="IPR006357">
    <property type="entry name" value="HAD-SF_hydro_IIA"/>
</dbReference>
<evidence type="ECO:0000313" key="2">
    <source>
        <dbReference type="Proteomes" id="UP000217076"/>
    </source>
</evidence>
<accession>A0A1G7VZC0</accession>
<keyword evidence="2" id="KW-1185">Reference proteome</keyword>
<dbReference type="Pfam" id="PF13344">
    <property type="entry name" value="Hydrolase_6"/>
    <property type="match status" value="1"/>
</dbReference>
<dbReference type="GO" id="GO:0005737">
    <property type="term" value="C:cytoplasm"/>
    <property type="evidence" value="ECO:0007669"/>
    <property type="project" value="TreeGrafter"/>
</dbReference>
<name>A0A1G7VZC0_9PROT</name>
<dbReference type="NCBIfam" id="TIGR01549">
    <property type="entry name" value="HAD-SF-IA-v1"/>
    <property type="match status" value="1"/>
</dbReference>
<protein>
    <submittedName>
        <fullName evidence="1">HAD-superfamily class IIA hydrolase, TIGR01459</fullName>
    </submittedName>
</protein>
<dbReference type="RefSeq" id="WP_092615346.1">
    <property type="nucleotide sequence ID" value="NZ_FNCV01000002.1"/>
</dbReference>
<dbReference type="Proteomes" id="UP000217076">
    <property type="component" value="Unassembled WGS sequence"/>
</dbReference>
<dbReference type="InterPro" id="IPR036412">
    <property type="entry name" value="HAD-like_sf"/>
</dbReference>
<dbReference type="Gene3D" id="3.40.50.1000">
    <property type="entry name" value="HAD superfamily/HAD-like"/>
    <property type="match status" value="2"/>
</dbReference>
<keyword evidence="1" id="KW-0378">Hydrolase</keyword>
<dbReference type="Pfam" id="PF13242">
    <property type="entry name" value="Hydrolase_like"/>
    <property type="match status" value="1"/>
</dbReference>
<evidence type="ECO:0000313" key="1">
    <source>
        <dbReference type="EMBL" id="SDG65011.1"/>
    </source>
</evidence>
<dbReference type="CDD" id="cd07525">
    <property type="entry name" value="HAD_like"/>
    <property type="match status" value="1"/>
</dbReference>
<dbReference type="InterPro" id="IPR006356">
    <property type="entry name" value="HAD-SF_hydro_IIA_hyp3"/>
</dbReference>
<organism evidence="1 2">
    <name type="scientific">Roseospirillum parvum</name>
    <dbReference type="NCBI Taxonomy" id="83401"/>
    <lineage>
        <taxon>Bacteria</taxon>
        <taxon>Pseudomonadati</taxon>
        <taxon>Pseudomonadota</taxon>
        <taxon>Alphaproteobacteria</taxon>
        <taxon>Rhodospirillales</taxon>
        <taxon>Rhodospirillaceae</taxon>
        <taxon>Roseospirillum</taxon>
    </lineage>
</organism>
<dbReference type="InterPro" id="IPR006439">
    <property type="entry name" value="HAD-SF_hydro_IA"/>
</dbReference>
<dbReference type="SUPFAM" id="SSF56784">
    <property type="entry name" value="HAD-like"/>
    <property type="match status" value="1"/>
</dbReference>
<dbReference type="PANTHER" id="PTHR19288">
    <property type="entry name" value="4-NITROPHENYLPHOSPHATASE-RELATED"/>
    <property type="match status" value="1"/>
</dbReference>
<dbReference type="OrthoDB" id="9791073at2"/>
<dbReference type="AlphaFoldDB" id="A0A1G7VZC0"/>
<dbReference type="EMBL" id="FNCV01000002">
    <property type="protein sequence ID" value="SDG65011.1"/>
    <property type="molecule type" value="Genomic_DNA"/>
</dbReference>
<dbReference type="InterPro" id="IPR023214">
    <property type="entry name" value="HAD_sf"/>
</dbReference>